<reference evidence="3" key="1">
    <citation type="submission" date="2020-10" db="EMBL/GenBank/DDBJ databases">
        <authorList>
            <person name="Gilroy R."/>
        </authorList>
    </citation>
    <scope>NUCLEOTIDE SEQUENCE</scope>
    <source>
        <strain evidence="3">ChiW3-316</strain>
    </source>
</reference>
<dbReference type="InterPro" id="IPR025263">
    <property type="entry name" value="YhdP_central"/>
</dbReference>
<sequence>MKKVSNRLYLTQKIIDYIGVVFLGLLLLFIWQLYRGPIELPFLKPYMVRALNHDDAEYQVTVDSVNIELVRSIQPIKIIANNVVYRKNDGSFIINAPKTSVSFSIKALLRGVIAPSSMEALNPTVYIFNTYGVDKENINDVNKKKIAYYFDSFEDFIERFNSDDNFYPESYINKISVKNAEVELHEVDLGRKWIFSDLNYLLERNLTNISMDVSALMKLNNQVASVGVEAEYRMLNNKLAFEFYFSDLVPNALAETFLDKNTADGFYKINLPVSGRVATVIDFNEVIKYKDDIMKSVDTAFEKIDFQFEGGRGNIMFNEDAAYNYNIAAFLLEGAISGGLNELKISNADFDLGSQKAKIDLKVSGVKSFLLENSLKDLKVDLSAAVKEMNFDDLYNYWPRYLSDDAWSWCKDSIRGGQIKNVRFDFRFAYDDKSRNFGLADLSGNGDISDTNLNYLKEMPDITNLYGRAHFSKTNIKIDVDKGVSEGVILTGGYVNLYDLDKYNNYADIDLKLSSSVTDALRLIDNPPLGYTSEMGLKPDALQGQAETELGLKFEIKNDLTPEEVEVKVKSELTEVRVPDAFKNKTVTADELKLEVDNQGLALSGDAKLENIPLKLSWNERFADKNYRSRYKLSAKFNNALKKELDFDSSLLNPPYVDGYALVDAEITVYNDRKTVVNLNAQIDKMAVDFAFLGFKKPVNERGNLLATLNIYDNKLVSLPKFSLFKDDFKIEGKIDLTADGNIKTVDITNISGPRTAAKARIDIAHAPKKKVKINISGTSYDLTPFFDRDENKIKVDRATLIKTPEDEDDELEDVTDTDIFIAVNNLWTNPHVPVTNFAGSAKLLNGIGVNEIHMVGNYNNNKKSVLKFDYVPRPNKEFLLSVDSNDAGATLKVLRVYNNMKGGNIQVEARRNAQKEFIGHAKIRDFSIYNTPVIAKLLTVASFSGMVDLLMGEGLTFSHFDAPFEYRNRQLSLKEAKAFGDVVGITAQGTYDRRFDEVNFHGVIAPAYSLNTMLGKIPLVGNLLVGKDGTVFAANYSATGSVEDAEIDINPLSALSPSSLKDKFNALFGGDGN</sequence>
<dbReference type="AlphaFoldDB" id="A0A9D1M4Z5"/>
<keyword evidence="1" id="KW-0812">Transmembrane</keyword>
<gene>
    <name evidence="3" type="ORF">IAD20_06210</name>
</gene>
<reference evidence="3" key="2">
    <citation type="journal article" date="2021" name="PeerJ">
        <title>Extensive microbial diversity within the chicken gut microbiome revealed by metagenomics and culture.</title>
        <authorList>
            <person name="Gilroy R."/>
            <person name="Ravi A."/>
            <person name="Getino M."/>
            <person name="Pursley I."/>
            <person name="Horton D.L."/>
            <person name="Alikhan N.F."/>
            <person name="Baker D."/>
            <person name="Gharbi K."/>
            <person name="Hall N."/>
            <person name="Watson M."/>
            <person name="Adriaenssens E.M."/>
            <person name="Foster-Nyarko E."/>
            <person name="Jarju S."/>
            <person name="Secka A."/>
            <person name="Antonio M."/>
            <person name="Oren A."/>
            <person name="Chaudhuri R.R."/>
            <person name="La Ragione R."/>
            <person name="Hildebrand F."/>
            <person name="Pallen M.J."/>
        </authorList>
    </citation>
    <scope>NUCLEOTIDE SEQUENCE</scope>
    <source>
        <strain evidence="3">ChiW3-316</strain>
    </source>
</reference>
<accession>A0A9D1M4Z5</accession>
<evidence type="ECO:0000259" key="2">
    <source>
        <dbReference type="Pfam" id="PF13116"/>
    </source>
</evidence>
<evidence type="ECO:0000313" key="3">
    <source>
        <dbReference type="EMBL" id="HIU53657.1"/>
    </source>
</evidence>
<dbReference type="EMBL" id="DVNC01000039">
    <property type="protein sequence ID" value="HIU53657.1"/>
    <property type="molecule type" value="Genomic_DNA"/>
</dbReference>
<proteinExistence type="predicted"/>
<keyword evidence="1" id="KW-1133">Transmembrane helix</keyword>
<dbReference type="Pfam" id="PF13116">
    <property type="entry name" value="YhdP"/>
    <property type="match status" value="1"/>
</dbReference>
<organism evidence="3 4">
    <name type="scientific">Candidatus Scatocola faecipullorum</name>
    <dbReference type="NCBI Taxonomy" id="2840917"/>
    <lineage>
        <taxon>Bacteria</taxon>
        <taxon>Pseudomonadati</taxon>
        <taxon>Pseudomonadota</taxon>
        <taxon>Alphaproteobacteria</taxon>
        <taxon>Rhodospirillales</taxon>
        <taxon>Rhodospirillaceae</taxon>
        <taxon>Rhodospirillaceae incertae sedis</taxon>
        <taxon>Candidatus Scatocola</taxon>
    </lineage>
</organism>
<feature type="domain" description="YhdP central" evidence="2">
    <location>
        <begin position="365"/>
        <end position="783"/>
    </location>
</feature>
<name>A0A9D1M4Z5_9PROT</name>
<comment type="caution">
    <text evidence="3">The sequence shown here is derived from an EMBL/GenBank/DDBJ whole genome shotgun (WGS) entry which is preliminary data.</text>
</comment>
<evidence type="ECO:0000256" key="1">
    <source>
        <dbReference type="SAM" id="Phobius"/>
    </source>
</evidence>
<protein>
    <submittedName>
        <fullName evidence="3">AsmA-like C-terminal domain-containing protein</fullName>
    </submittedName>
</protein>
<evidence type="ECO:0000313" key="4">
    <source>
        <dbReference type="Proteomes" id="UP000824107"/>
    </source>
</evidence>
<keyword evidence="1" id="KW-0472">Membrane</keyword>
<dbReference type="Proteomes" id="UP000824107">
    <property type="component" value="Unassembled WGS sequence"/>
</dbReference>
<feature type="transmembrane region" description="Helical" evidence="1">
    <location>
        <begin position="14"/>
        <end position="34"/>
    </location>
</feature>